<name>A0A9W7AMZ8_9STRA</name>
<gene>
    <name evidence="3" type="ORF">TL16_g05613</name>
</gene>
<protein>
    <submittedName>
        <fullName evidence="3">Uncharacterized protein</fullName>
    </submittedName>
</protein>
<sequence length="483" mass="54921">MLNKFVTAFLIKMDKENAVRRPTSSLYSPGYSAKLASKAGDIKLKRAPLTPTRMNVDFSKAETKGSDREESSSGGGFGAFGSLLMDAAKDAQAERDTVHTRRLVAQEKSMTAKRRAKEEEESKRVAALLEEEENDKLLAARLLQEEREYEKLQEENREAQEKKDSEFAALHESEMKQEVLEEEKKQDKKDSELARVMMREEKDAVLAERFMAAEKMALEAQKKVEERDFLKARELQNELEYAHAKECEAKDGRDRQVARSYEIKDQRFNHREARNQSWLDEIAANYIQIFENHDNDDNVEEDKKMSKEEFKLCHDFAAWQDAQMEIHDVMAGICVSARLPSLESVEFDVGESGKEVELHCMSVKKAGHEVRLIHKNIQLYHELRSAVQTSYVAPPPCDVEKVSTYSIHLQLDACVGVGITARDISYVYEEGSGVLYVYLNGLKLRAGDKDEGEKGKGVEGVSKAKSSLLARMVDKMSFRGKKK</sequence>
<dbReference type="EMBL" id="BLQM01000164">
    <property type="protein sequence ID" value="GMH71289.1"/>
    <property type="molecule type" value="Genomic_DNA"/>
</dbReference>
<evidence type="ECO:0000313" key="3">
    <source>
        <dbReference type="EMBL" id="GMH71289.1"/>
    </source>
</evidence>
<keyword evidence="1" id="KW-0175">Coiled coil</keyword>
<evidence type="ECO:0000256" key="1">
    <source>
        <dbReference type="SAM" id="Coils"/>
    </source>
</evidence>
<accession>A0A9W7AMZ8</accession>
<comment type="caution">
    <text evidence="3">The sequence shown here is derived from an EMBL/GenBank/DDBJ whole genome shotgun (WGS) entry which is preliminary data.</text>
</comment>
<evidence type="ECO:0000313" key="4">
    <source>
        <dbReference type="Proteomes" id="UP001162640"/>
    </source>
</evidence>
<proteinExistence type="predicted"/>
<feature type="coiled-coil region" evidence="1">
    <location>
        <begin position="115"/>
        <end position="190"/>
    </location>
</feature>
<reference evidence="4" key="1">
    <citation type="journal article" date="2023" name="Commun. Biol.">
        <title>Genome analysis of Parmales, the sister group of diatoms, reveals the evolutionary specialization of diatoms from phago-mixotrophs to photoautotrophs.</title>
        <authorList>
            <person name="Ban H."/>
            <person name="Sato S."/>
            <person name="Yoshikawa S."/>
            <person name="Yamada K."/>
            <person name="Nakamura Y."/>
            <person name="Ichinomiya M."/>
            <person name="Sato N."/>
            <person name="Blanc-Mathieu R."/>
            <person name="Endo H."/>
            <person name="Kuwata A."/>
            <person name="Ogata H."/>
        </authorList>
    </citation>
    <scope>NUCLEOTIDE SEQUENCE [LARGE SCALE GENOMIC DNA]</scope>
</reference>
<evidence type="ECO:0000256" key="2">
    <source>
        <dbReference type="SAM" id="MobiDB-lite"/>
    </source>
</evidence>
<feature type="compositionally biased region" description="Basic and acidic residues" evidence="2">
    <location>
        <begin position="59"/>
        <end position="71"/>
    </location>
</feature>
<dbReference type="Proteomes" id="UP001162640">
    <property type="component" value="Unassembled WGS sequence"/>
</dbReference>
<organism evidence="3 4">
    <name type="scientific">Triparma laevis f. inornata</name>
    <dbReference type="NCBI Taxonomy" id="1714386"/>
    <lineage>
        <taxon>Eukaryota</taxon>
        <taxon>Sar</taxon>
        <taxon>Stramenopiles</taxon>
        <taxon>Ochrophyta</taxon>
        <taxon>Bolidophyceae</taxon>
        <taxon>Parmales</taxon>
        <taxon>Triparmaceae</taxon>
        <taxon>Triparma</taxon>
    </lineage>
</organism>
<dbReference type="AlphaFoldDB" id="A0A9W7AMZ8"/>
<feature type="region of interest" description="Disordered" evidence="2">
    <location>
        <begin position="55"/>
        <end position="77"/>
    </location>
</feature>